<dbReference type="GO" id="GO:0006515">
    <property type="term" value="P:protein quality control for misfolded or incompletely synthesized proteins"/>
    <property type="evidence" value="ECO:0007669"/>
    <property type="project" value="TreeGrafter"/>
</dbReference>
<feature type="active site" evidence="5">
    <location>
        <position position="93"/>
    </location>
</feature>
<dbReference type="EC" id="3.4.21.92" evidence="7"/>
<protein>
    <recommendedName>
        <fullName evidence="8">ATP-dependent Clp protease proteolytic subunit</fullName>
        <ecNumber evidence="7">3.4.21.92</ecNumber>
    </recommendedName>
</protein>
<keyword evidence="3 7" id="KW-0378">Hydrolase</keyword>
<evidence type="ECO:0000313" key="10">
    <source>
        <dbReference type="Proteomes" id="UP001465755"/>
    </source>
</evidence>
<dbReference type="Pfam" id="PF00574">
    <property type="entry name" value="CLP_protease"/>
    <property type="match status" value="1"/>
</dbReference>
<dbReference type="Gene3D" id="3.90.226.10">
    <property type="entry name" value="2-enoyl-CoA Hydratase, Chain A, domain 1"/>
    <property type="match status" value="1"/>
</dbReference>
<gene>
    <name evidence="9" type="ORF">WJX73_006106</name>
</gene>
<feature type="active site" evidence="6">
    <location>
        <position position="118"/>
    </location>
</feature>
<dbReference type="CDD" id="cd07017">
    <property type="entry name" value="S14_ClpP_2"/>
    <property type="match status" value="1"/>
</dbReference>
<dbReference type="SUPFAM" id="SSF52096">
    <property type="entry name" value="ClpP/crotonase"/>
    <property type="match status" value="1"/>
</dbReference>
<evidence type="ECO:0000256" key="2">
    <source>
        <dbReference type="ARBA" id="ARBA00022670"/>
    </source>
</evidence>
<evidence type="ECO:0000256" key="8">
    <source>
        <dbReference type="RuleBase" id="RU003567"/>
    </source>
</evidence>
<dbReference type="Proteomes" id="UP001465755">
    <property type="component" value="Unassembled WGS sequence"/>
</dbReference>
<comment type="similarity">
    <text evidence="1 8">Belongs to the peptidase S14 family.</text>
</comment>
<dbReference type="InterPro" id="IPR018215">
    <property type="entry name" value="ClpP_Ser_AS"/>
</dbReference>
<dbReference type="FunFam" id="3.90.226.10:FF:000001">
    <property type="entry name" value="ATP-dependent Clp protease proteolytic subunit"/>
    <property type="match status" value="1"/>
</dbReference>
<dbReference type="GO" id="GO:0004252">
    <property type="term" value="F:serine-type endopeptidase activity"/>
    <property type="evidence" value="ECO:0007669"/>
    <property type="project" value="UniProtKB-EC"/>
</dbReference>
<evidence type="ECO:0000313" key="9">
    <source>
        <dbReference type="EMBL" id="KAK9798517.1"/>
    </source>
</evidence>
<dbReference type="AlphaFoldDB" id="A0AAW1NY63"/>
<keyword evidence="4 7" id="KW-0720">Serine protease</keyword>
<comment type="caution">
    <text evidence="9">The sequence shown here is derived from an EMBL/GenBank/DDBJ whole genome shotgun (WGS) entry which is preliminary data.</text>
</comment>
<dbReference type="InterPro" id="IPR001907">
    <property type="entry name" value="ClpP"/>
</dbReference>
<organism evidence="9 10">
    <name type="scientific">Symbiochloris irregularis</name>
    <dbReference type="NCBI Taxonomy" id="706552"/>
    <lineage>
        <taxon>Eukaryota</taxon>
        <taxon>Viridiplantae</taxon>
        <taxon>Chlorophyta</taxon>
        <taxon>core chlorophytes</taxon>
        <taxon>Trebouxiophyceae</taxon>
        <taxon>Trebouxiales</taxon>
        <taxon>Trebouxiaceae</taxon>
        <taxon>Symbiochloris</taxon>
    </lineage>
</organism>
<dbReference type="EMBL" id="JALJOQ010000098">
    <property type="protein sequence ID" value="KAK9798517.1"/>
    <property type="molecule type" value="Genomic_DNA"/>
</dbReference>
<evidence type="ECO:0000256" key="3">
    <source>
        <dbReference type="ARBA" id="ARBA00022801"/>
    </source>
</evidence>
<evidence type="ECO:0000256" key="6">
    <source>
        <dbReference type="PROSITE-ProRule" id="PRU10086"/>
    </source>
</evidence>
<dbReference type="PANTHER" id="PTHR10381:SF11">
    <property type="entry name" value="ATP-DEPENDENT CLP PROTEASE PROTEOLYTIC SUBUNIT, MITOCHONDRIAL"/>
    <property type="match status" value="1"/>
</dbReference>
<keyword evidence="2 7" id="KW-0645">Protease</keyword>
<reference evidence="9 10" key="1">
    <citation type="journal article" date="2024" name="Nat. Commun.">
        <title>Phylogenomics reveals the evolutionary origins of lichenization in chlorophyte algae.</title>
        <authorList>
            <person name="Puginier C."/>
            <person name="Libourel C."/>
            <person name="Otte J."/>
            <person name="Skaloud P."/>
            <person name="Haon M."/>
            <person name="Grisel S."/>
            <person name="Petersen M."/>
            <person name="Berrin J.G."/>
            <person name="Delaux P.M."/>
            <person name="Dal Grande F."/>
            <person name="Keller J."/>
        </authorList>
    </citation>
    <scope>NUCLEOTIDE SEQUENCE [LARGE SCALE GENOMIC DNA]</scope>
    <source>
        <strain evidence="9 10">SAG 2036</strain>
    </source>
</reference>
<dbReference type="GO" id="GO:0004176">
    <property type="term" value="F:ATP-dependent peptidase activity"/>
    <property type="evidence" value="ECO:0007669"/>
    <property type="project" value="InterPro"/>
</dbReference>
<dbReference type="GO" id="GO:0009840">
    <property type="term" value="C:chloroplastic endopeptidase Clp complex"/>
    <property type="evidence" value="ECO:0007669"/>
    <property type="project" value="UniProtKB-ARBA"/>
</dbReference>
<evidence type="ECO:0000256" key="5">
    <source>
        <dbReference type="PROSITE-ProRule" id="PRU10085"/>
    </source>
</evidence>
<proteinExistence type="inferred from homology"/>
<dbReference type="PANTHER" id="PTHR10381">
    <property type="entry name" value="ATP-DEPENDENT CLP PROTEASE PROTEOLYTIC SUBUNIT"/>
    <property type="match status" value="1"/>
</dbReference>
<dbReference type="PROSITE" id="PS00382">
    <property type="entry name" value="CLP_PROTEASE_HIS"/>
    <property type="match status" value="1"/>
</dbReference>
<evidence type="ECO:0000256" key="1">
    <source>
        <dbReference type="ARBA" id="ARBA00007039"/>
    </source>
</evidence>
<dbReference type="PROSITE" id="PS00381">
    <property type="entry name" value="CLP_PROTEASE_SER"/>
    <property type="match status" value="1"/>
</dbReference>
<dbReference type="InterPro" id="IPR023562">
    <property type="entry name" value="ClpP/TepA"/>
</dbReference>
<accession>A0AAW1NY63</accession>
<dbReference type="GO" id="GO:0051117">
    <property type="term" value="F:ATPase binding"/>
    <property type="evidence" value="ECO:0007669"/>
    <property type="project" value="TreeGrafter"/>
</dbReference>
<dbReference type="GO" id="GO:0009534">
    <property type="term" value="C:chloroplast thylakoid"/>
    <property type="evidence" value="ECO:0007669"/>
    <property type="project" value="UniProtKB-ARBA"/>
</dbReference>
<dbReference type="PRINTS" id="PR00127">
    <property type="entry name" value="CLPPROTEASEP"/>
</dbReference>
<dbReference type="InterPro" id="IPR029045">
    <property type="entry name" value="ClpP/crotonase-like_dom_sf"/>
</dbReference>
<dbReference type="InterPro" id="IPR033135">
    <property type="entry name" value="ClpP_His_AS"/>
</dbReference>
<evidence type="ECO:0000256" key="7">
    <source>
        <dbReference type="RuleBase" id="RU000549"/>
    </source>
</evidence>
<dbReference type="NCBIfam" id="NF009205">
    <property type="entry name" value="PRK12553.1"/>
    <property type="match status" value="1"/>
</dbReference>
<sequence>MVIESTNRGERAFDIYSRLLRERVIMLNGPIQDDLSNIIIAQLLFLESENPEKPISMYINSPGGEVSAGLAIYDTMQYIRSPVATLCMGQAASMASLLLAAGEPGHRRSLPHTRIMMHQPSGGFRGTAADIAIHAQEIMFLRKKLNEIYKQHTHQDLETLEKEMDRDNFKSAEDALKFGLIDEVIQKRPLPSEKPQP</sequence>
<dbReference type="HAMAP" id="MF_00444">
    <property type="entry name" value="ClpP"/>
    <property type="match status" value="1"/>
</dbReference>
<evidence type="ECO:0000256" key="4">
    <source>
        <dbReference type="ARBA" id="ARBA00022825"/>
    </source>
</evidence>
<name>A0AAW1NY63_9CHLO</name>
<dbReference type="NCBIfam" id="NF001368">
    <property type="entry name" value="PRK00277.1"/>
    <property type="match status" value="1"/>
</dbReference>
<keyword evidence="10" id="KW-1185">Reference proteome</keyword>